<dbReference type="SMART" id="SM00666">
    <property type="entry name" value="PB1"/>
    <property type="match status" value="1"/>
</dbReference>
<dbReference type="InterPro" id="IPR053793">
    <property type="entry name" value="PB1-like"/>
</dbReference>
<comment type="caution">
    <text evidence="2">The sequence shown here is derived from an EMBL/GenBank/DDBJ whole genome shotgun (WGS) entry which is preliminary data.</text>
</comment>
<keyword evidence="3" id="KW-1185">Reference proteome</keyword>
<sequence>MGGATTELKVRRDDLGETQTRKIIVSTHIRWEELEEKLRSRFDIGKTDKMVLSYIDEEEETITVSSDEEVADALRNKSQLCFNLMTKKTNKGYNYSE</sequence>
<dbReference type="CDD" id="cd05992">
    <property type="entry name" value="PB1"/>
    <property type="match status" value="1"/>
</dbReference>
<reference evidence="2" key="1">
    <citation type="submission" date="2021-06" db="EMBL/GenBank/DDBJ databases">
        <authorList>
            <person name="Kallberg Y."/>
            <person name="Tangrot J."/>
            <person name="Rosling A."/>
        </authorList>
    </citation>
    <scope>NUCLEOTIDE SEQUENCE</scope>
    <source>
        <strain evidence="2">IA702</strain>
    </source>
</reference>
<name>A0A9N9H191_9GLOM</name>
<dbReference type="EMBL" id="CAJVPJ010004274">
    <property type="protein sequence ID" value="CAG8650392.1"/>
    <property type="molecule type" value="Genomic_DNA"/>
</dbReference>
<dbReference type="PROSITE" id="PS51745">
    <property type="entry name" value="PB1"/>
    <property type="match status" value="1"/>
</dbReference>
<feature type="non-terminal residue" evidence="2">
    <location>
        <position position="97"/>
    </location>
</feature>
<evidence type="ECO:0000313" key="3">
    <source>
        <dbReference type="Proteomes" id="UP000789572"/>
    </source>
</evidence>
<dbReference type="Pfam" id="PF00564">
    <property type="entry name" value="PB1"/>
    <property type="match status" value="1"/>
</dbReference>
<dbReference type="Gene3D" id="3.10.20.90">
    <property type="entry name" value="Phosphatidylinositol 3-kinase Catalytic Subunit, Chain A, domain 1"/>
    <property type="match status" value="1"/>
</dbReference>
<dbReference type="AlphaFoldDB" id="A0A9N9H191"/>
<evidence type="ECO:0000259" key="1">
    <source>
        <dbReference type="PROSITE" id="PS51745"/>
    </source>
</evidence>
<dbReference type="OrthoDB" id="2373453at2759"/>
<feature type="domain" description="PB1" evidence="1">
    <location>
        <begin position="5"/>
        <end position="89"/>
    </location>
</feature>
<gene>
    <name evidence="2" type="ORF">POCULU_LOCUS9918</name>
</gene>
<evidence type="ECO:0000313" key="2">
    <source>
        <dbReference type="EMBL" id="CAG8650392.1"/>
    </source>
</evidence>
<accession>A0A9N9H191</accession>
<proteinExistence type="predicted"/>
<protein>
    <submittedName>
        <fullName evidence="2">8791_t:CDS:1</fullName>
    </submittedName>
</protein>
<organism evidence="2 3">
    <name type="scientific">Paraglomus occultum</name>
    <dbReference type="NCBI Taxonomy" id="144539"/>
    <lineage>
        <taxon>Eukaryota</taxon>
        <taxon>Fungi</taxon>
        <taxon>Fungi incertae sedis</taxon>
        <taxon>Mucoromycota</taxon>
        <taxon>Glomeromycotina</taxon>
        <taxon>Glomeromycetes</taxon>
        <taxon>Paraglomerales</taxon>
        <taxon>Paraglomeraceae</taxon>
        <taxon>Paraglomus</taxon>
    </lineage>
</organism>
<dbReference type="SUPFAM" id="SSF54277">
    <property type="entry name" value="CAD &amp; PB1 domains"/>
    <property type="match status" value="1"/>
</dbReference>
<dbReference type="Proteomes" id="UP000789572">
    <property type="component" value="Unassembled WGS sequence"/>
</dbReference>
<dbReference type="InterPro" id="IPR000270">
    <property type="entry name" value="PB1_dom"/>
</dbReference>